<proteinExistence type="predicted"/>
<dbReference type="EMBL" id="GBRH01243995">
    <property type="protein sequence ID" value="JAD53900.1"/>
    <property type="molecule type" value="Transcribed_RNA"/>
</dbReference>
<dbReference type="AlphaFoldDB" id="A0A0A9AY94"/>
<reference evidence="1" key="2">
    <citation type="journal article" date="2015" name="Data Brief">
        <title>Shoot transcriptome of the giant reed, Arundo donax.</title>
        <authorList>
            <person name="Barrero R.A."/>
            <person name="Guerrero F.D."/>
            <person name="Moolhuijzen P."/>
            <person name="Goolsby J.A."/>
            <person name="Tidwell J."/>
            <person name="Bellgard S.E."/>
            <person name="Bellgard M.I."/>
        </authorList>
    </citation>
    <scope>NUCLEOTIDE SEQUENCE</scope>
    <source>
        <tissue evidence="1">Shoot tissue taken approximately 20 cm above the soil surface</tissue>
    </source>
</reference>
<sequence>MNMSTQFSYYVCKIKEGHEH</sequence>
<protein>
    <submittedName>
        <fullName evidence="1">Uncharacterized protein</fullName>
    </submittedName>
</protein>
<name>A0A0A9AY94_ARUDO</name>
<organism evidence="1">
    <name type="scientific">Arundo donax</name>
    <name type="common">Giant reed</name>
    <name type="synonym">Donax arundinaceus</name>
    <dbReference type="NCBI Taxonomy" id="35708"/>
    <lineage>
        <taxon>Eukaryota</taxon>
        <taxon>Viridiplantae</taxon>
        <taxon>Streptophyta</taxon>
        <taxon>Embryophyta</taxon>
        <taxon>Tracheophyta</taxon>
        <taxon>Spermatophyta</taxon>
        <taxon>Magnoliopsida</taxon>
        <taxon>Liliopsida</taxon>
        <taxon>Poales</taxon>
        <taxon>Poaceae</taxon>
        <taxon>PACMAD clade</taxon>
        <taxon>Arundinoideae</taxon>
        <taxon>Arundineae</taxon>
        <taxon>Arundo</taxon>
    </lineage>
</organism>
<reference evidence="1" key="1">
    <citation type="submission" date="2014-09" db="EMBL/GenBank/DDBJ databases">
        <authorList>
            <person name="Magalhaes I.L.F."/>
            <person name="Oliveira U."/>
            <person name="Santos F.R."/>
            <person name="Vidigal T.H.D.A."/>
            <person name="Brescovit A.D."/>
            <person name="Santos A.J."/>
        </authorList>
    </citation>
    <scope>NUCLEOTIDE SEQUENCE</scope>
    <source>
        <tissue evidence="1">Shoot tissue taken approximately 20 cm above the soil surface</tissue>
    </source>
</reference>
<evidence type="ECO:0000313" key="1">
    <source>
        <dbReference type="EMBL" id="JAD53900.1"/>
    </source>
</evidence>
<accession>A0A0A9AY94</accession>